<dbReference type="InterPro" id="IPR007645">
    <property type="entry name" value="RNA_pol_Rpb2_3"/>
</dbReference>
<dbReference type="InterPro" id="IPR037034">
    <property type="entry name" value="RNA_pol_Rpb2_2_sf"/>
</dbReference>
<organism evidence="15 16">
    <name type="scientific">Turneriella parva (strain ATCC BAA-1111 / DSM 21527 / NCTC 11395 / H)</name>
    <name type="common">Leptospira parva</name>
    <dbReference type="NCBI Taxonomy" id="869212"/>
    <lineage>
        <taxon>Bacteria</taxon>
        <taxon>Pseudomonadati</taxon>
        <taxon>Spirochaetota</taxon>
        <taxon>Spirochaetia</taxon>
        <taxon>Leptospirales</taxon>
        <taxon>Leptospiraceae</taxon>
        <taxon>Turneriella</taxon>
    </lineage>
</organism>
<keyword evidence="16" id="KW-1185">Reference proteome</keyword>
<proteinExistence type="inferred from homology"/>
<dbReference type="Pfam" id="PF04563">
    <property type="entry name" value="RNA_pol_Rpb2_1"/>
    <property type="match status" value="1"/>
</dbReference>
<evidence type="ECO:0000313" key="16">
    <source>
        <dbReference type="Proteomes" id="UP000006048"/>
    </source>
</evidence>
<dbReference type="InterPro" id="IPR007120">
    <property type="entry name" value="DNA-dir_RNAP_su2_dom"/>
</dbReference>
<evidence type="ECO:0000259" key="12">
    <source>
        <dbReference type="Pfam" id="PF04563"/>
    </source>
</evidence>
<evidence type="ECO:0000259" key="9">
    <source>
        <dbReference type="Pfam" id="PF00562"/>
    </source>
</evidence>
<dbReference type="STRING" id="869212.Turpa_2884"/>
<dbReference type="HAMAP" id="MF_01321">
    <property type="entry name" value="RNApol_bact_RpoB"/>
    <property type="match status" value="1"/>
</dbReference>
<dbReference type="Proteomes" id="UP000006048">
    <property type="component" value="Chromosome"/>
</dbReference>
<dbReference type="Pfam" id="PF00562">
    <property type="entry name" value="RNA_pol_Rpb2_6"/>
    <property type="match status" value="1"/>
</dbReference>
<comment type="catalytic activity">
    <reaction evidence="5 6 8">
        <text>RNA(n) + a ribonucleoside 5'-triphosphate = RNA(n+1) + diphosphate</text>
        <dbReference type="Rhea" id="RHEA:21248"/>
        <dbReference type="Rhea" id="RHEA-COMP:14527"/>
        <dbReference type="Rhea" id="RHEA-COMP:17342"/>
        <dbReference type="ChEBI" id="CHEBI:33019"/>
        <dbReference type="ChEBI" id="CHEBI:61557"/>
        <dbReference type="ChEBI" id="CHEBI:140395"/>
        <dbReference type="EC" id="2.7.7.6"/>
    </reaction>
</comment>
<evidence type="ECO:0000259" key="10">
    <source>
        <dbReference type="Pfam" id="PF04560"/>
    </source>
</evidence>
<evidence type="ECO:0000256" key="3">
    <source>
        <dbReference type="ARBA" id="ARBA00022695"/>
    </source>
</evidence>
<keyword evidence="1 6" id="KW-0240">DNA-directed RNA polymerase</keyword>
<dbReference type="Gene3D" id="3.90.1110.10">
    <property type="entry name" value="RNA polymerase Rpb2, domain 2"/>
    <property type="match status" value="1"/>
</dbReference>
<protein>
    <recommendedName>
        <fullName evidence="6 8">DNA-directed RNA polymerase subunit beta</fullName>
        <shortName evidence="6">RNAP subunit beta</shortName>
        <ecNumber evidence="6 8">2.7.7.6</ecNumber>
    </recommendedName>
    <alternativeName>
        <fullName evidence="6">RNA polymerase subunit beta</fullName>
    </alternativeName>
    <alternativeName>
        <fullName evidence="6">Transcriptase subunit beta</fullName>
    </alternativeName>
</protein>
<comment type="function">
    <text evidence="6 8">DNA-dependent RNA polymerase catalyzes the transcription of DNA into RNA using the four ribonucleoside triphosphates as substrates.</text>
</comment>
<evidence type="ECO:0000259" key="14">
    <source>
        <dbReference type="Pfam" id="PF10385"/>
    </source>
</evidence>
<dbReference type="KEGG" id="tpx:Turpa_2884"/>
<comment type="subunit">
    <text evidence="6 8">The RNAP catalytic core consists of 2 alpha, 1 beta, 1 beta' and 1 omega subunit. When a sigma factor is associated with the core the holoenzyme is formed, which can initiate transcription.</text>
</comment>
<dbReference type="InterPro" id="IPR042107">
    <property type="entry name" value="DNA-dir_RNA_pol_bsu_ext_1_sf"/>
</dbReference>
<dbReference type="Pfam" id="PF04560">
    <property type="entry name" value="RNA_pol_Rpb2_7"/>
    <property type="match status" value="1"/>
</dbReference>
<feature type="domain" description="DNA-directed RNA polymerase beta subunit external 1" evidence="14">
    <location>
        <begin position="560"/>
        <end position="625"/>
    </location>
</feature>
<dbReference type="PATRIC" id="fig|869212.3.peg.2906"/>
<feature type="domain" description="RNA polymerase beta subunit protrusion" evidence="12">
    <location>
        <begin position="33"/>
        <end position="469"/>
    </location>
</feature>
<reference evidence="15 16" key="1">
    <citation type="submission" date="2012-06" db="EMBL/GenBank/DDBJ databases">
        <title>The complete chromosome of genome of Turneriella parva DSM 21527.</title>
        <authorList>
            <consortium name="US DOE Joint Genome Institute (JGI-PGF)"/>
            <person name="Lucas S."/>
            <person name="Han J."/>
            <person name="Lapidus A."/>
            <person name="Bruce D."/>
            <person name="Goodwin L."/>
            <person name="Pitluck S."/>
            <person name="Peters L."/>
            <person name="Kyrpides N."/>
            <person name="Mavromatis K."/>
            <person name="Ivanova N."/>
            <person name="Mikhailova N."/>
            <person name="Chertkov O."/>
            <person name="Detter J.C."/>
            <person name="Tapia R."/>
            <person name="Han C."/>
            <person name="Land M."/>
            <person name="Hauser L."/>
            <person name="Markowitz V."/>
            <person name="Cheng J.-F."/>
            <person name="Hugenholtz P."/>
            <person name="Woyke T."/>
            <person name="Wu D."/>
            <person name="Gronow S."/>
            <person name="Wellnitz S."/>
            <person name="Brambilla E."/>
            <person name="Klenk H.-P."/>
            <person name="Eisen J.A."/>
        </authorList>
    </citation>
    <scope>NUCLEOTIDE SEQUENCE [LARGE SCALE GENOMIC DNA]</scope>
    <source>
        <strain evidence="16">ATCC BAA-1111 / DSM 21527 / NCTC 11395 / H</strain>
    </source>
</reference>
<dbReference type="InterPro" id="IPR010243">
    <property type="entry name" value="RNA_pol_bsu_bac"/>
</dbReference>
<dbReference type="Gene3D" id="2.40.50.100">
    <property type="match status" value="1"/>
</dbReference>
<dbReference type="Gene3D" id="2.40.50.150">
    <property type="match status" value="1"/>
</dbReference>
<dbReference type="HOGENOM" id="CLU_000524_4_3_12"/>
<keyword evidence="2 6" id="KW-0808">Transferase</keyword>
<dbReference type="SUPFAM" id="SSF64484">
    <property type="entry name" value="beta and beta-prime subunits of DNA dependent RNA-polymerase"/>
    <property type="match status" value="1"/>
</dbReference>
<sequence length="1246" mass="139332">MSDSNVVRVGEDTSSFKIVNFGSISKSLDIPPLIEVQTASYNEFLQVDTSAAKRKRIGLQSVFEDSFPIESSNGDVVLEFVEYTLGEPKRDIWDCKVNGLTYAAPLKATIRLIAIETGEVREQEVYMGDLPMMSPTGTFIINGAERVIVNQLHRSPGIFIFFDDAKNIFSSRIIPDHKGSWLEFEMDAKGLLIARIDRRKKFPFTLLLKALGYGTNEQILRLFYESESVTIKGVQSKALQKFIGRRILTDVANPETGEILIEAGQALNEDNLDILKDAKIDKIEVIVNKGAVDHRVVFQSLDKDGVNSTEEALMEFIKHQKPLDYSPDHGDAEKRVKNIERASAELHRLFFDPKTYNMGSVGRYKINARFKHLNSKEFGENADTQTLRPIDIVETCKYMVNLIHEVPGYQYDDIDHLGNRRVRTVGELLTTQMKAGFTRMERVVKERMSMNDVDIMTPQLLISIKPITAVINEFFGASQLSQFMDQTNPLSEITHKRRLNALGPGGLTRERAGFEVRDVHYTHYGRLCPIETPEGPNIGLITSMATYSRLNPYGFVETPYRVVEKGKDTGKTMFLSANEEDHYVVAQANAKLGEDGAFLDKLVSCRYRGDFPLKSPEEIQLMDVAPTQVISLSTSLIPFLEHDDANRALMGSNMQRQAVPLLTPDMPFVGTGMELPIAYDSGVCVIADRDGVVTKVDADAIEVEREDGTKDKYRLVKFKRTNQSTTLNHQALVGCHNAPENGKIISISKTEMRLEAENGKIFSFPMVTFQGSMKPFVQEGAFVYRGDLLAGEIIKGRLDQPNRNNARKATILADGLATKMGRLALGKNITVAFMPWDGYNFEDAIILSEKLVKNDTFTSIHIEEFEIQARETKLGREIITRDIPNISERAFRDLDDEGIIRVGAEVRAGDILVGMVTPKGETDLTPEYRLLHSIFGEKAKEVRDSSLRVPNGHAGIVVDIVRFKRDEGDELPAGIVEAVKVYVAQKRKISVGDKMAGRHGNKGVISTILNEADMPMLPDGTPIDIVLNPLGVPSRMNLGQIFETQLAYIGKTLGIHFETPVFDGAKWEDVQDYAQKAKLASHSKIPLRDGRTGDYFLQPAFVGTIYMLKLHHMVEDKMHARSTGPYSLVTQQPLGGKAQFGGQRLGEMEVWALEAYGAAHTLQELLTVKSDDMQGRARVYESIVKGIHAIKPGVPESFNVLIREIRSLALDITILDSEGRPIEISDMDDEFSRIRRRIKVDSVENT</sequence>
<dbReference type="InterPro" id="IPR037033">
    <property type="entry name" value="DNA-dir_RNAP_su2_hyb_sf"/>
</dbReference>
<feature type="domain" description="DNA-directed RNA polymerase subunit 2 hybrid-binding" evidence="9">
    <location>
        <begin position="687"/>
        <end position="1139"/>
    </location>
</feature>
<dbReference type="InterPro" id="IPR019462">
    <property type="entry name" value="DNA-dir_RNA_pol_bsu_external_1"/>
</dbReference>
<evidence type="ECO:0000259" key="11">
    <source>
        <dbReference type="Pfam" id="PF04561"/>
    </source>
</evidence>
<dbReference type="Gene3D" id="3.90.1800.10">
    <property type="entry name" value="RNA polymerase alpha subunit dimerisation domain"/>
    <property type="match status" value="1"/>
</dbReference>
<evidence type="ECO:0000256" key="5">
    <source>
        <dbReference type="ARBA" id="ARBA00048552"/>
    </source>
</evidence>
<dbReference type="GO" id="GO:0003677">
    <property type="term" value="F:DNA binding"/>
    <property type="evidence" value="ECO:0007669"/>
    <property type="project" value="UniProtKB-UniRule"/>
</dbReference>
<dbReference type="InterPro" id="IPR007641">
    <property type="entry name" value="RNA_pol_Rpb2_7"/>
</dbReference>
<feature type="domain" description="RNA polymerase Rpb2" evidence="11">
    <location>
        <begin position="300"/>
        <end position="423"/>
    </location>
</feature>
<comment type="similarity">
    <text evidence="6 7">Belongs to the RNA polymerase beta chain family.</text>
</comment>
<dbReference type="Gene3D" id="3.90.1100.10">
    <property type="match status" value="2"/>
</dbReference>
<dbReference type="GO" id="GO:0000428">
    <property type="term" value="C:DNA-directed RNA polymerase complex"/>
    <property type="evidence" value="ECO:0007669"/>
    <property type="project" value="UniProtKB-KW"/>
</dbReference>
<evidence type="ECO:0000313" key="15">
    <source>
        <dbReference type="EMBL" id="AFM13523.1"/>
    </source>
</evidence>
<dbReference type="AlphaFoldDB" id="I4B8B6"/>
<dbReference type="RefSeq" id="WP_014804025.1">
    <property type="nucleotide sequence ID" value="NC_018020.1"/>
</dbReference>
<dbReference type="GO" id="GO:0003899">
    <property type="term" value="F:DNA-directed RNA polymerase activity"/>
    <property type="evidence" value="ECO:0007669"/>
    <property type="project" value="UniProtKB-UniRule"/>
</dbReference>
<evidence type="ECO:0000256" key="4">
    <source>
        <dbReference type="ARBA" id="ARBA00023163"/>
    </source>
</evidence>
<dbReference type="InterPro" id="IPR014724">
    <property type="entry name" value="RNA_pol_RPB2_OB-fold"/>
</dbReference>
<accession>I4B8B6</accession>
<feature type="domain" description="RNA polymerase Rpb2" evidence="11">
    <location>
        <begin position="154"/>
        <end position="228"/>
    </location>
</feature>
<dbReference type="InterPro" id="IPR007121">
    <property type="entry name" value="RNA_pol_bsu_CS"/>
</dbReference>
<evidence type="ECO:0000256" key="8">
    <source>
        <dbReference type="RuleBase" id="RU363031"/>
    </source>
</evidence>
<dbReference type="Gene3D" id="2.40.270.10">
    <property type="entry name" value="DNA-directed RNA polymerase, subunit 2, domain 6"/>
    <property type="match status" value="1"/>
</dbReference>
<evidence type="ECO:0000256" key="2">
    <source>
        <dbReference type="ARBA" id="ARBA00022679"/>
    </source>
</evidence>
<dbReference type="Pfam" id="PF04561">
    <property type="entry name" value="RNA_pol_Rpb2_2"/>
    <property type="match status" value="2"/>
</dbReference>
<dbReference type="PROSITE" id="PS01166">
    <property type="entry name" value="RNA_POL_BETA"/>
    <property type="match status" value="1"/>
</dbReference>
<gene>
    <name evidence="6" type="primary">rpoB</name>
    <name evidence="15" type="ordered locus">Turpa_2884</name>
</gene>
<name>I4B8B6_TURPD</name>
<dbReference type="Pfam" id="PF10385">
    <property type="entry name" value="RNA_pol_Rpb2_45"/>
    <property type="match status" value="1"/>
</dbReference>
<evidence type="ECO:0000259" key="13">
    <source>
        <dbReference type="Pfam" id="PF04565"/>
    </source>
</evidence>
<dbReference type="CDD" id="cd00653">
    <property type="entry name" value="RNA_pol_B_RPB2"/>
    <property type="match status" value="1"/>
</dbReference>
<evidence type="ECO:0000256" key="7">
    <source>
        <dbReference type="RuleBase" id="RU000434"/>
    </source>
</evidence>
<dbReference type="NCBIfam" id="TIGR02013">
    <property type="entry name" value="rpoB"/>
    <property type="match status" value="1"/>
</dbReference>
<dbReference type="PANTHER" id="PTHR20856">
    <property type="entry name" value="DNA-DIRECTED RNA POLYMERASE I SUBUNIT 2"/>
    <property type="match status" value="1"/>
</dbReference>
<keyword evidence="4 6" id="KW-0804">Transcription</keyword>
<evidence type="ECO:0000256" key="1">
    <source>
        <dbReference type="ARBA" id="ARBA00022478"/>
    </source>
</evidence>
<dbReference type="InterPro" id="IPR015712">
    <property type="entry name" value="DNA-dir_RNA_pol_su2"/>
</dbReference>
<dbReference type="FunFam" id="3.90.1800.10:FF:000001">
    <property type="entry name" value="DNA-directed RNA polymerase subunit beta"/>
    <property type="match status" value="1"/>
</dbReference>
<dbReference type="InterPro" id="IPR007644">
    <property type="entry name" value="RNA_pol_bsu_protrusion"/>
</dbReference>
<dbReference type="GO" id="GO:0006351">
    <property type="term" value="P:DNA-templated transcription"/>
    <property type="evidence" value="ECO:0007669"/>
    <property type="project" value="UniProtKB-UniRule"/>
</dbReference>
<dbReference type="Gene3D" id="2.30.150.10">
    <property type="entry name" value="DNA-directed RNA polymerase, beta subunit, external 1 domain"/>
    <property type="match status" value="1"/>
</dbReference>
<dbReference type="EC" id="2.7.7.6" evidence="6 8"/>
<dbReference type="InterPro" id="IPR007642">
    <property type="entry name" value="RNA_pol_Rpb2_2"/>
</dbReference>
<dbReference type="GO" id="GO:0032549">
    <property type="term" value="F:ribonucleoside binding"/>
    <property type="evidence" value="ECO:0007669"/>
    <property type="project" value="InterPro"/>
</dbReference>
<feature type="domain" description="RNA polymerase Rpb2" evidence="13">
    <location>
        <begin position="482"/>
        <end position="549"/>
    </location>
</feature>
<feature type="domain" description="RNA polymerase Rpb2" evidence="10">
    <location>
        <begin position="1141"/>
        <end position="1215"/>
    </location>
</feature>
<dbReference type="Pfam" id="PF04565">
    <property type="entry name" value="RNA_pol_Rpb2_3"/>
    <property type="match status" value="1"/>
</dbReference>
<dbReference type="OrthoDB" id="9803954at2"/>
<keyword evidence="3 6" id="KW-0548">Nucleotidyltransferase</keyword>
<dbReference type="EMBL" id="CP002959">
    <property type="protein sequence ID" value="AFM13523.1"/>
    <property type="molecule type" value="Genomic_DNA"/>
</dbReference>
<evidence type="ECO:0000256" key="6">
    <source>
        <dbReference type="HAMAP-Rule" id="MF_01321"/>
    </source>
</evidence>